<reference evidence="2" key="1">
    <citation type="journal article" date="2014" name="Proc. Natl. Acad. Sci. U.S.A.">
        <title>Extensive sampling of basidiomycete genomes demonstrates inadequacy of the white-rot/brown-rot paradigm for wood decay fungi.</title>
        <authorList>
            <person name="Riley R."/>
            <person name="Salamov A.A."/>
            <person name="Brown D.W."/>
            <person name="Nagy L.G."/>
            <person name="Floudas D."/>
            <person name="Held B.W."/>
            <person name="Levasseur A."/>
            <person name="Lombard V."/>
            <person name="Morin E."/>
            <person name="Otillar R."/>
            <person name="Lindquist E.A."/>
            <person name="Sun H."/>
            <person name="LaButti K.M."/>
            <person name="Schmutz J."/>
            <person name="Jabbour D."/>
            <person name="Luo H."/>
            <person name="Baker S.E."/>
            <person name="Pisabarro A.G."/>
            <person name="Walton J.D."/>
            <person name="Blanchette R.A."/>
            <person name="Henrissat B."/>
            <person name="Martin F."/>
            <person name="Cullen D."/>
            <person name="Hibbett D.S."/>
            <person name="Grigoriev I.V."/>
        </authorList>
    </citation>
    <scope>NUCLEOTIDE SEQUENCE [LARGE SCALE GENOMIC DNA]</scope>
    <source>
        <strain evidence="2">MUCL 33604</strain>
    </source>
</reference>
<dbReference type="AlphaFoldDB" id="A0A067Q8J7"/>
<dbReference type="HOGENOM" id="CLU_010536_1_0_1"/>
<dbReference type="OrthoDB" id="3268409at2759"/>
<organism evidence="1 2">
    <name type="scientific">Jaapia argillacea MUCL 33604</name>
    <dbReference type="NCBI Taxonomy" id="933084"/>
    <lineage>
        <taxon>Eukaryota</taxon>
        <taxon>Fungi</taxon>
        <taxon>Dikarya</taxon>
        <taxon>Basidiomycota</taxon>
        <taxon>Agaricomycotina</taxon>
        <taxon>Agaricomycetes</taxon>
        <taxon>Agaricomycetidae</taxon>
        <taxon>Jaapiales</taxon>
        <taxon>Jaapiaceae</taxon>
        <taxon>Jaapia</taxon>
    </lineage>
</organism>
<name>A0A067Q8J7_9AGAM</name>
<evidence type="ECO:0000313" key="2">
    <source>
        <dbReference type="Proteomes" id="UP000027265"/>
    </source>
</evidence>
<gene>
    <name evidence="1" type="ORF">JAAARDRAFT_54405</name>
</gene>
<dbReference type="Proteomes" id="UP000027265">
    <property type="component" value="Unassembled WGS sequence"/>
</dbReference>
<accession>A0A067Q8J7</accession>
<sequence>MSTPSPSIPLPLLSPAISHNVQINRETTLKVLYNYPPSTIIEYPETSEGGHIGHLFTLSPDRWENPVSSFVYSQGAPKGSMKNIELRLARDKASRKYLGTPMHDLFEKTLALWSAFQDLGCTGPLFEPTTYTSDENTRRKLWLLLLERVQRGHEPRATCDGHLLFQRSKVGKPYVRYDINESSYDIDYLEALFTEDTDEIKRVEDLANQFGFGPLAPCPTVANFSSNRVCCPCEHRLEDGSLSHAELDVLACCSKLCIFMPLPEYQERCPKVLVVCHREHSHLPPSPSKTPIFIQNEIIQLMQTLQFDLPDLTPRRLLCHPSVLSYIQQRLPDTLNPTISGLHSSLTNQDHLRVYISQAQAESLLHLKGIQDTTLLPHQRYIRYVTEHPVTTLTLDEEEEPENPGQNLRIVCDISFKRIVGFREFALGALDRDSRQSIVYCRAYTTHQSTVAHRLIFQTMERIVKADTRQHLRWRHIHGSHANDLTGILFFTGDQHGGQGKGLGTHLQDVAMSVPDRPDFHEPHRLLRNINTTPVPELVKNVMRSLDCLKHDDWDGAIQIVEAEGGKAGADWVRDKTRSGFAFPGMCWAKSHIPRIVWQVGDSNSNLIETLHADVNCEGISCTLVGGVKKGLEFDNLKVKTVKVFDKTGIWHSYNGGHLSKSVSKNLRRRARQRYNVLNRQDDKIHERNKKVLKACQTLTKAETWLPLTERNGHDALAKAERAVVWARDVFAKAVDASSSVVGMGSGRVGLVLPASQRNGFHAGQFRQ</sequence>
<protein>
    <submittedName>
        <fullName evidence="1">Uncharacterized protein</fullName>
    </submittedName>
</protein>
<keyword evidence="2" id="KW-1185">Reference proteome</keyword>
<proteinExistence type="predicted"/>
<dbReference type="EMBL" id="KL197711">
    <property type="protein sequence ID" value="KDQ62455.1"/>
    <property type="molecule type" value="Genomic_DNA"/>
</dbReference>
<dbReference type="InParanoid" id="A0A067Q8J7"/>
<evidence type="ECO:0000313" key="1">
    <source>
        <dbReference type="EMBL" id="KDQ62455.1"/>
    </source>
</evidence>